<gene>
    <name evidence="3" type="primary">LOC136082471</name>
</gene>
<evidence type="ECO:0000313" key="3">
    <source>
        <dbReference type="RefSeq" id="XP_065657921.1"/>
    </source>
</evidence>
<protein>
    <submittedName>
        <fullName evidence="3">Uncharacterized protein LOC136082471 isoform X1</fullName>
    </submittedName>
</protein>
<dbReference type="RefSeq" id="XP_065657921.1">
    <property type="nucleotide sequence ID" value="XM_065801849.1"/>
</dbReference>
<dbReference type="PANTHER" id="PTHR34153">
    <property type="entry name" value="SI:CH211-262H13.3-RELATED-RELATED"/>
    <property type="match status" value="1"/>
</dbReference>
<dbReference type="Proteomes" id="UP001652625">
    <property type="component" value="Chromosome 07"/>
</dbReference>
<dbReference type="Pfam" id="PF16064">
    <property type="entry name" value="DUF4806"/>
    <property type="match status" value="1"/>
</dbReference>
<keyword evidence="2" id="KW-1185">Reference proteome</keyword>
<accession>A0ABM4C8H4</accession>
<name>A0ABM4C8H4_HYDVU</name>
<proteinExistence type="predicted"/>
<evidence type="ECO:0000259" key="1">
    <source>
        <dbReference type="Pfam" id="PF16064"/>
    </source>
</evidence>
<dbReference type="InterPro" id="IPR032071">
    <property type="entry name" value="DUF4806"/>
</dbReference>
<evidence type="ECO:0000313" key="2">
    <source>
        <dbReference type="Proteomes" id="UP001652625"/>
    </source>
</evidence>
<dbReference type="GeneID" id="136082471"/>
<organism evidence="2 3">
    <name type="scientific">Hydra vulgaris</name>
    <name type="common">Hydra</name>
    <name type="synonym">Hydra attenuata</name>
    <dbReference type="NCBI Taxonomy" id="6087"/>
    <lineage>
        <taxon>Eukaryota</taxon>
        <taxon>Metazoa</taxon>
        <taxon>Cnidaria</taxon>
        <taxon>Hydrozoa</taxon>
        <taxon>Hydroidolina</taxon>
        <taxon>Anthoathecata</taxon>
        <taxon>Aplanulata</taxon>
        <taxon>Hydridae</taxon>
        <taxon>Hydra</taxon>
    </lineage>
</organism>
<feature type="domain" description="DUF4806" evidence="1">
    <location>
        <begin position="182"/>
        <end position="250"/>
    </location>
</feature>
<reference evidence="3" key="1">
    <citation type="submission" date="2025-08" db="UniProtKB">
        <authorList>
            <consortium name="RefSeq"/>
        </authorList>
    </citation>
    <scope>IDENTIFICATION</scope>
</reference>
<dbReference type="PANTHER" id="PTHR34153:SF2">
    <property type="entry name" value="SI:CH211-262H13.3-RELATED"/>
    <property type="match status" value="1"/>
</dbReference>
<sequence>MWKRAVWQEDLQEEEGVIPSNWIENKTVYWPPGTKALNAMKARQNPEKNWLKFPLIKVKFSSGSIIKDLNEVSMHLTSSSSSIKSREPKLDMYGKNLNSPCQKFFQEDISSLFAQDIAHDEVKKSGNKLKKLDNVDKFPMSDSKFQKRVLYLLTDIRSELQNPNRVTESASNSEFISQIKFISTDMELTEADKALNDEKVRSLWVNQLQLIGGTSLKDRIHKIMLRIFSNNFMTSRNMKGKGGKICFKNTNLYGVVKASAIKYDGATETLINGILSDFLKYAPFRRGGGKEKKIV</sequence>